<feature type="compositionally biased region" description="Basic and acidic residues" evidence="1">
    <location>
        <begin position="116"/>
        <end position="132"/>
    </location>
</feature>
<name>A0A4Z2FMG6_9TELE</name>
<dbReference type="AlphaFoldDB" id="A0A4Z2FMG6"/>
<evidence type="ECO:0000313" key="2">
    <source>
        <dbReference type="EMBL" id="TNN42436.1"/>
    </source>
</evidence>
<reference evidence="2 3" key="1">
    <citation type="submission" date="2019-03" db="EMBL/GenBank/DDBJ databases">
        <title>First draft genome of Liparis tanakae, snailfish: a comprehensive survey of snailfish specific genes.</title>
        <authorList>
            <person name="Kim W."/>
            <person name="Song I."/>
            <person name="Jeong J.-H."/>
            <person name="Kim D."/>
            <person name="Kim S."/>
            <person name="Ryu S."/>
            <person name="Song J.Y."/>
            <person name="Lee S.K."/>
        </authorList>
    </citation>
    <scope>NUCLEOTIDE SEQUENCE [LARGE SCALE GENOMIC DNA]</scope>
    <source>
        <tissue evidence="2">Muscle</tissue>
    </source>
</reference>
<comment type="caution">
    <text evidence="2">The sequence shown here is derived from an EMBL/GenBank/DDBJ whole genome shotgun (WGS) entry which is preliminary data.</text>
</comment>
<dbReference type="Proteomes" id="UP000314294">
    <property type="component" value="Unassembled WGS sequence"/>
</dbReference>
<organism evidence="2 3">
    <name type="scientific">Liparis tanakae</name>
    <name type="common">Tanaka's snailfish</name>
    <dbReference type="NCBI Taxonomy" id="230148"/>
    <lineage>
        <taxon>Eukaryota</taxon>
        <taxon>Metazoa</taxon>
        <taxon>Chordata</taxon>
        <taxon>Craniata</taxon>
        <taxon>Vertebrata</taxon>
        <taxon>Euteleostomi</taxon>
        <taxon>Actinopterygii</taxon>
        <taxon>Neopterygii</taxon>
        <taxon>Teleostei</taxon>
        <taxon>Neoteleostei</taxon>
        <taxon>Acanthomorphata</taxon>
        <taxon>Eupercaria</taxon>
        <taxon>Perciformes</taxon>
        <taxon>Cottioidei</taxon>
        <taxon>Cottales</taxon>
        <taxon>Liparidae</taxon>
        <taxon>Liparis</taxon>
    </lineage>
</organism>
<protein>
    <submittedName>
        <fullName evidence="2">Uncharacterized protein</fullName>
    </submittedName>
</protein>
<evidence type="ECO:0000313" key="3">
    <source>
        <dbReference type="Proteomes" id="UP000314294"/>
    </source>
</evidence>
<feature type="region of interest" description="Disordered" evidence="1">
    <location>
        <begin position="1"/>
        <end position="65"/>
    </location>
</feature>
<proteinExistence type="predicted"/>
<evidence type="ECO:0000256" key="1">
    <source>
        <dbReference type="SAM" id="MobiDB-lite"/>
    </source>
</evidence>
<sequence>MKEALNSSVAPLARSILPPGPCLDPDYVGVTEPETCEDSRSSAGRLPTGEPTQITGIKKENGKNGARCERRAAFELKVAAGPVVHRSQARLSLHPSPPLSSAYTGPHLSQMGGRMDGGREGERDKDEEKGRRRELALGLWIDPISGFHDGDIAASVSIRVSV</sequence>
<dbReference type="EMBL" id="SRLO01001036">
    <property type="protein sequence ID" value="TNN42436.1"/>
    <property type="molecule type" value="Genomic_DNA"/>
</dbReference>
<accession>A0A4Z2FMG6</accession>
<keyword evidence="3" id="KW-1185">Reference proteome</keyword>
<gene>
    <name evidence="2" type="ORF">EYF80_047405</name>
</gene>
<feature type="region of interest" description="Disordered" evidence="1">
    <location>
        <begin position="88"/>
        <end position="132"/>
    </location>
</feature>